<evidence type="ECO:0000313" key="3">
    <source>
        <dbReference type="Proteomes" id="UP001560573"/>
    </source>
</evidence>
<dbReference type="PROSITE" id="PS51257">
    <property type="entry name" value="PROKAR_LIPOPROTEIN"/>
    <property type="match status" value="1"/>
</dbReference>
<proteinExistence type="predicted"/>
<dbReference type="RefSeq" id="WP_369330267.1">
    <property type="nucleotide sequence ID" value="NZ_JAULBC010000005.1"/>
</dbReference>
<feature type="chain" id="PRO_5046278653" description="DUF4136 domain-containing protein" evidence="1">
    <location>
        <begin position="17"/>
        <end position="191"/>
    </location>
</feature>
<accession>A0ABV3ZG45</accession>
<keyword evidence="1" id="KW-0732">Signal</keyword>
<organism evidence="2 3">
    <name type="scientific">Danxiaibacter flavus</name>
    <dbReference type="NCBI Taxonomy" id="3049108"/>
    <lineage>
        <taxon>Bacteria</taxon>
        <taxon>Pseudomonadati</taxon>
        <taxon>Bacteroidota</taxon>
        <taxon>Chitinophagia</taxon>
        <taxon>Chitinophagales</taxon>
        <taxon>Chitinophagaceae</taxon>
        <taxon>Danxiaibacter</taxon>
    </lineage>
</organism>
<gene>
    <name evidence="2" type="ORF">QTN47_15220</name>
</gene>
<protein>
    <recommendedName>
        <fullName evidence="4">DUF4136 domain-containing protein</fullName>
    </recommendedName>
</protein>
<evidence type="ECO:0000313" key="2">
    <source>
        <dbReference type="EMBL" id="MEX6688857.1"/>
    </source>
</evidence>
<dbReference type="EMBL" id="JAULBC010000005">
    <property type="protein sequence ID" value="MEX6688857.1"/>
    <property type="molecule type" value="Genomic_DNA"/>
</dbReference>
<reference evidence="2 3" key="1">
    <citation type="submission" date="2023-07" db="EMBL/GenBank/DDBJ databases">
        <authorList>
            <person name="Lian W.-H."/>
        </authorList>
    </citation>
    <scope>NUCLEOTIDE SEQUENCE [LARGE SCALE GENOMIC DNA]</scope>
    <source>
        <strain evidence="2 3">SYSU DXS3180</strain>
    </source>
</reference>
<evidence type="ECO:0008006" key="4">
    <source>
        <dbReference type="Google" id="ProtNLM"/>
    </source>
</evidence>
<keyword evidence="3" id="KW-1185">Reference proteome</keyword>
<evidence type="ECO:0000256" key="1">
    <source>
        <dbReference type="SAM" id="SignalP"/>
    </source>
</evidence>
<dbReference type="Proteomes" id="UP001560573">
    <property type="component" value="Unassembled WGS sequence"/>
</dbReference>
<name>A0ABV3ZG45_9BACT</name>
<comment type="caution">
    <text evidence="2">The sequence shown here is derived from an EMBL/GenBank/DDBJ whole genome shotgun (WGS) entry which is preliminary data.</text>
</comment>
<feature type="signal peptide" evidence="1">
    <location>
        <begin position="1"/>
        <end position="16"/>
    </location>
</feature>
<sequence>MNRFFLFMLICTLFFASCNSENNKTINGKYQVVKKYEYLIAIDISNALGEQKSKYVLNNLFINTYDSVRFTNPLTKPLVLYNISYRSKVDEVNPSIHKFVPNDTFEIAFSKNLCDTLFALTKDFFSSIEFGSYDTLGRLMPVIYDDSRANVELNCDGRKLNASISSIKNPDITTPQLDTLIRFVEKFKRPS</sequence>